<reference evidence="1" key="1">
    <citation type="submission" date="2021-01" db="EMBL/GenBank/DDBJ databases">
        <authorList>
            <person name="Corre E."/>
            <person name="Pelletier E."/>
            <person name="Niang G."/>
            <person name="Scheremetjew M."/>
            <person name="Finn R."/>
            <person name="Kale V."/>
            <person name="Holt S."/>
            <person name="Cochrane G."/>
            <person name="Meng A."/>
            <person name="Brown T."/>
            <person name="Cohen L."/>
        </authorList>
    </citation>
    <scope>NUCLEOTIDE SEQUENCE</scope>
    <source>
        <strain evidence="1">CCAP979/52</strain>
    </source>
</reference>
<accession>A0A7S0N417</accession>
<dbReference type="AlphaFoldDB" id="A0A7S0N417"/>
<protein>
    <submittedName>
        <fullName evidence="1">Uncharacterized protein</fullName>
    </submittedName>
</protein>
<dbReference type="EMBL" id="HBEZ01056191">
    <property type="protein sequence ID" value="CAD8658652.1"/>
    <property type="molecule type" value="Transcribed_RNA"/>
</dbReference>
<sequence>MHPHAWLRSQTKHVQCYSDAISCTESQSASLNDKFCHSNDQYNMKLCKCENSKSKSCLDYQSQHEIVKKSSKSARFNRSKKLSPVKHANKFRSRVNDNLEHEVTEIICSLAPSPKHKDHRVSEYSSKFNDTTAACSQVAADFSLLAPKASDSKQETLITPRKVHASSESKSWMNRKHISDIFSDDADCASALGSETKVQEKLQQEFRKRLEKSLQKSAIKSWKISKLPCEQEFKLACNRRRRTEICRDSKQKEELADATAQWIAAASALPTTTGPPPEF</sequence>
<proteinExistence type="predicted"/>
<organism evidence="1">
    <name type="scientific">Cryptomonas curvata</name>
    <dbReference type="NCBI Taxonomy" id="233186"/>
    <lineage>
        <taxon>Eukaryota</taxon>
        <taxon>Cryptophyceae</taxon>
        <taxon>Cryptomonadales</taxon>
        <taxon>Cryptomonadaceae</taxon>
        <taxon>Cryptomonas</taxon>
    </lineage>
</organism>
<name>A0A7S0N417_9CRYP</name>
<evidence type="ECO:0000313" key="1">
    <source>
        <dbReference type="EMBL" id="CAD8658652.1"/>
    </source>
</evidence>
<gene>
    <name evidence="1" type="ORF">CCUR1050_LOCUS30868</name>
</gene>